<keyword evidence="2" id="KW-1185">Reference proteome</keyword>
<proteinExistence type="predicted"/>
<evidence type="ECO:0000313" key="1">
    <source>
        <dbReference type="EMBL" id="GAA1672118.1"/>
    </source>
</evidence>
<gene>
    <name evidence="1" type="ORF">GCM10009733_081630</name>
</gene>
<protein>
    <submittedName>
        <fullName evidence="1">Uncharacterized protein</fullName>
    </submittedName>
</protein>
<sequence>MIAIGGVAIVPQAASASPGFLYTKWGATCKQGTTKKSYDTGISRYKVGEQHIRFAWGYPTGKSTAREKAYNLAKVIPLCTKGVGPNLWRWRLDYYGLERGKVSRLRFAKHSCNRTGPCTGKAYGFTYGAWRPGWTHEKA</sequence>
<dbReference type="EMBL" id="BAAAMU010000091">
    <property type="protein sequence ID" value="GAA1672118.1"/>
    <property type="molecule type" value="Genomic_DNA"/>
</dbReference>
<reference evidence="2" key="1">
    <citation type="journal article" date="2019" name="Int. J. Syst. Evol. Microbiol.">
        <title>The Global Catalogue of Microorganisms (GCM) 10K type strain sequencing project: providing services to taxonomists for standard genome sequencing and annotation.</title>
        <authorList>
            <consortium name="The Broad Institute Genomics Platform"/>
            <consortium name="The Broad Institute Genome Sequencing Center for Infectious Disease"/>
            <person name="Wu L."/>
            <person name="Ma J."/>
        </authorList>
    </citation>
    <scope>NUCLEOTIDE SEQUENCE [LARGE SCALE GENOMIC DNA]</scope>
    <source>
        <strain evidence="2">JCM 13929</strain>
    </source>
</reference>
<dbReference type="Proteomes" id="UP001500064">
    <property type="component" value="Unassembled WGS sequence"/>
</dbReference>
<accession>A0ABP4SMJ8</accession>
<organism evidence="1 2">
    <name type="scientific">Nonomuraea maheshkhaliensis</name>
    <dbReference type="NCBI Taxonomy" id="419590"/>
    <lineage>
        <taxon>Bacteria</taxon>
        <taxon>Bacillati</taxon>
        <taxon>Actinomycetota</taxon>
        <taxon>Actinomycetes</taxon>
        <taxon>Streptosporangiales</taxon>
        <taxon>Streptosporangiaceae</taxon>
        <taxon>Nonomuraea</taxon>
    </lineage>
</organism>
<evidence type="ECO:0000313" key="2">
    <source>
        <dbReference type="Proteomes" id="UP001500064"/>
    </source>
</evidence>
<comment type="caution">
    <text evidence="1">The sequence shown here is derived from an EMBL/GenBank/DDBJ whole genome shotgun (WGS) entry which is preliminary data.</text>
</comment>
<name>A0ABP4SMJ8_9ACTN</name>